<feature type="region of interest" description="Disordered" evidence="1">
    <location>
        <begin position="1"/>
        <end position="23"/>
    </location>
</feature>
<feature type="transmembrane region" description="Helical" evidence="2">
    <location>
        <begin position="31"/>
        <end position="52"/>
    </location>
</feature>
<feature type="region of interest" description="Disordered" evidence="1">
    <location>
        <begin position="58"/>
        <end position="104"/>
    </location>
</feature>
<dbReference type="AlphaFoldDB" id="A0A0L0SDB8"/>
<dbReference type="Proteomes" id="UP000054350">
    <property type="component" value="Unassembled WGS sequence"/>
</dbReference>
<proteinExistence type="predicted"/>
<keyword evidence="4" id="KW-1185">Reference proteome</keyword>
<accession>A0A0L0SDB8</accession>
<evidence type="ECO:0000256" key="2">
    <source>
        <dbReference type="SAM" id="Phobius"/>
    </source>
</evidence>
<keyword evidence="2" id="KW-0812">Transmembrane</keyword>
<feature type="compositionally biased region" description="Low complexity" evidence="1">
    <location>
        <begin position="85"/>
        <end position="104"/>
    </location>
</feature>
<keyword evidence="2" id="KW-1133">Transmembrane helix</keyword>
<sequence>MSDPAPSTSAPATPAPARQPPTLAGITINPGAVAAVAGTAFAVGLAASWIMARRGRLPTAGPVPTSAPRTAVPRPSATPNPATPPAVRGNAAARRAAAAARRGPAVTSSKAEAALVMRQGAASVFRMTTGNDEDPGAVPPADNDTVVFALKAFATGTALAVGAFAVGVFAVSRMLDAHDIPTFHAKMQSLMGPRLAAWQEAVRREAVF</sequence>
<dbReference type="EMBL" id="GG745336">
    <property type="protein sequence ID" value="KNE60400.1"/>
    <property type="molecule type" value="Genomic_DNA"/>
</dbReference>
<reference evidence="4" key="2">
    <citation type="submission" date="2009-11" db="EMBL/GenBank/DDBJ databases">
        <title>The Genome Sequence of Allomyces macrogynus strain ATCC 38327.</title>
        <authorList>
            <consortium name="The Broad Institute Genome Sequencing Platform"/>
            <person name="Russ C."/>
            <person name="Cuomo C."/>
            <person name="Shea T."/>
            <person name="Young S.K."/>
            <person name="Zeng Q."/>
            <person name="Koehrsen M."/>
            <person name="Haas B."/>
            <person name="Borodovsky M."/>
            <person name="Guigo R."/>
            <person name="Alvarado L."/>
            <person name="Berlin A."/>
            <person name="Borenstein D."/>
            <person name="Chen Z."/>
            <person name="Engels R."/>
            <person name="Freedman E."/>
            <person name="Gellesch M."/>
            <person name="Goldberg J."/>
            <person name="Griggs A."/>
            <person name="Gujja S."/>
            <person name="Heiman D."/>
            <person name="Hepburn T."/>
            <person name="Howarth C."/>
            <person name="Jen D."/>
            <person name="Larson L."/>
            <person name="Lewis B."/>
            <person name="Mehta T."/>
            <person name="Park D."/>
            <person name="Pearson M."/>
            <person name="Roberts A."/>
            <person name="Saif S."/>
            <person name="Shenoy N."/>
            <person name="Sisk P."/>
            <person name="Stolte C."/>
            <person name="Sykes S."/>
            <person name="Walk T."/>
            <person name="White J."/>
            <person name="Yandava C."/>
            <person name="Burger G."/>
            <person name="Gray M.W."/>
            <person name="Holland P.W.H."/>
            <person name="King N."/>
            <person name="Lang F.B.F."/>
            <person name="Roger A.J."/>
            <person name="Ruiz-Trillo I."/>
            <person name="Lander E."/>
            <person name="Nusbaum C."/>
        </authorList>
    </citation>
    <scope>NUCLEOTIDE SEQUENCE [LARGE SCALE GENOMIC DNA]</scope>
    <source>
        <strain evidence="4">ATCC 38327</strain>
    </source>
</reference>
<dbReference type="VEuPathDB" id="FungiDB:AMAG_05789"/>
<reference evidence="3 4" key="1">
    <citation type="submission" date="2009-11" db="EMBL/GenBank/DDBJ databases">
        <title>Annotation of Allomyces macrogynus ATCC 38327.</title>
        <authorList>
            <consortium name="The Broad Institute Genome Sequencing Platform"/>
            <person name="Russ C."/>
            <person name="Cuomo C."/>
            <person name="Burger G."/>
            <person name="Gray M.W."/>
            <person name="Holland P.W.H."/>
            <person name="King N."/>
            <person name="Lang F.B.F."/>
            <person name="Roger A.J."/>
            <person name="Ruiz-Trillo I."/>
            <person name="Young S.K."/>
            <person name="Zeng Q."/>
            <person name="Gargeya S."/>
            <person name="Fitzgerald M."/>
            <person name="Haas B."/>
            <person name="Abouelleil A."/>
            <person name="Alvarado L."/>
            <person name="Arachchi H.M."/>
            <person name="Berlin A."/>
            <person name="Chapman S.B."/>
            <person name="Gearin G."/>
            <person name="Goldberg J."/>
            <person name="Griggs A."/>
            <person name="Gujja S."/>
            <person name="Hansen M."/>
            <person name="Heiman D."/>
            <person name="Howarth C."/>
            <person name="Larimer J."/>
            <person name="Lui A."/>
            <person name="MacDonald P.J.P."/>
            <person name="McCowen C."/>
            <person name="Montmayeur A."/>
            <person name="Murphy C."/>
            <person name="Neiman D."/>
            <person name="Pearson M."/>
            <person name="Priest M."/>
            <person name="Roberts A."/>
            <person name="Saif S."/>
            <person name="Shea T."/>
            <person name="Sisk P."/>
            <person name="Stolte C."/>
            <person name="Sykes S."/>
            <person name="Wortman J."/>
            <person name="Nusbaum C."/>
            <person name="Birren B."/>
        </authorList>
    </citation>
    <scope>NUCLEOTIDE SEQUENCE [LARGE SCALE GENOMIC DNA]</scope>
    <source>
        <strain evidence="3 4">ATCC 38327</strain>
    </source>
</reference>
<evidence type="ECO:0008006" key="5">
    <source>
        <dbReference type="Google" id="ProtNLM"/>
    </source>
</evidence>
<gene>
    <name evidence="3" type="ORF">AMAG_05789</name>
</gene>
<evidence type="ECO:0000313" key="4">
    <source>
        <dbReference type="Proteomes" id="UP000054350"/>
    </source>
</evidence>
<evidence type="ECO:0000256" key="1">
    <source>
        <dbReference type="SAM" id="MobiDB-lite"/>
    </source>
</evidence>
<protein>
    <recommendedName>
        <fullName evidence="5">Transmembrane protein 242</fullName>
    </recommendedName>
</protein>
<name>A0A0L0SDB8_ALLM3</name>
<organism evidence="3 4">
    <name type="scientific">Allomyces macrogynus (strain ATCC 38327)</name>
    <name type="common">Allomyces javanicus var. macrogynus</name>
    <dbReference type="NCBI Taxonomy" id="578462"/>
    <lineage>
        <taxon>Eukaryota</taxon>
        <taxon>Fungi</taxon>
        <taxon>Fungi incertae sedis</taxon>
        <taxon>Blastocladiomycota</taxon>
        <taxon>Blastocladiomycetes</taxon>
        <taxon>Blastocladiales</taxon>
        <taxon>Blastocladiaceae</taxon>
        <taxon>Allomyces</taxon>
    </lineage>
</organism>
<keyword evidence="2" id="KW-0472">Membrane</keyword>
<feature type="compositionally biased region" description="Low complexity" evidence="1">
    <location>
        <begin position="1"/>
        <end position="12"/>
    </location>
</feature>
<evidence type="ECO:0000313" key="3">
    <source>
        <dbReference type="EMBL" id="KNE60400.1"/>
    </source>
</evidence>